<feature type="domain" description="C-type lectin" evidence="3">
    <location>
        <begin position="33"/>
        <end position="146"/>
    </location>
</feature>
<dbReference type="SUPFAM" id="SSF56436">
    <property type="entry name" value="C-type lectin-like"/>
    <property type="match status" value="2"/>
</dbReference>
<dbReference type="InterPro" id="IPR016187">
    <property type="entry name" value="CTDL_fold"/>
</dbReference>
<evidence type="ECO:0000256" key="1">
    <source>
        <dbReference type="ARBA" id="ARBA00023157"/>
    </source>
</evidence>
<evidence type="ECO:0000313" key="4">
    <source>
        <dbReference type="Proteomes" id="UP000887575"/>
    </source>
</evidence>
<name>A0AAF3FPF9_9BILA</name>
<dbReference type="SMART" id="SM00034">
    <property type="entry name" value="CLECT"/>
    <property type="match status" value="2"/>
</dbReference>
<proteinExistence type="predicted"/>
<dbReference type="PROSITE" id="PS50041">
    <property type="entry name" value="C_TYPE_LECTIN_2"/>
    <property type="match status" value="1"/>
</dbReference>
<evidence type="ECO:0000259" key="3">
    <source>
        <dbReference type="PROSITE" id="PS50041"/>
    </source>
</evidence>
<dbReference type="Pfam" id="PF00059">
    <property type="entry name" value="Lectin_C"/>
    <property type="match status" value="1"/>
</dbReference>
<accession>A0AAF3FPF9</accession>
<dbReference type="Proteomes" id="UP000887575">
    <property type="component" value="Unassembled WGS sequence"/>
</dbReference>
<protein>
    <submittedName>
        <fullName evidence="5">C-type lectin domain-containing protein</fullName>
    </submittedName>
</protein>
<organism evidence="4 5">
    <name type="scientific">Mesorhabditis belari</name>
    <dbReference type="NCBI Taxonomy" id="2138241"/>
    <lineage>
        <taxon>Eukaryota</taxon>
        <taxon>Metazoa</taxon>
        <taxon>Ecdysozoa</taxon>
        <taxon>Nematoda</taxon>
        <taxon>Chromadorea</taxon>
        <taxon>Rhabditida</taxon>
        <taxon>Rhabditina</taxon>
        <taxon>Rhabditomorpha</taxon>
        <taxon>Rhabditoidea</taxon>
        <taxon>Rhabditidae</taxon>
        <taxon>Mesorhabditinae</taxon>
        <taxon>Mesorhabditis</taxon>
    </lineage>
</organism>
<keyword evidence="2" id="KW-0732">Signal</keyword>
<dbReference type="AlphaFoldDB" id="A0AAF3FPF9"/>
<dbReference type="InterPro" id="IPR001304">
    <property type="entry name" value="C-type_lectin-like"/>
</dbReference>
<dbReference type="InterPro" id="IPR016186">
    <property type="entry name" value="C-type_lectin-like/link_sf"/>
</dbReference>
<keyword evidence="4" id="KW-1185">Reference proteome</keyword>
<dbReference type="InterPro" id="IPR050976">
    <property type="entry name" value="Snaclec"/>
</dbReference>
<sequence length="301" mass="32631">MIKSVILIGIALFELVAAQCPANYFYVDPLKSCVSFNTGGSTSLFADAETACQKAGGHLASVHNAFENSLVASYARSRVTTDKFYVGLSRKTQVTQDWDWTDASVYDYRNWLNGNPNGTGLCAVVDINNQMWTDVDCTQEYDYACSIPFGCPDGYSLFNYTNMCYYKGNGGNYANAQNTCHSVKGELASIHSVEEQNFVSNLVFSRCGTGPHGGKLGETLLGGVFNKGQGVEWADKSQSDYTFNLCGHTDAKGSTVVMAAHQKGSGCGSCYDSSWYISNESPTNNGATYEAFVCKTTPYGH</sequence>
<feature type="signal peptide" evidence="2">
    <location>
        <begin position="1"/>
        <end position="18"/>
    </location>
</feature>
<dbReference type="PANTHER" id="PTHR22991">
    <property type="entry name" value="PROTEIN CBG13490"/>
    <property type="match status" value="1"/>
</dbReference>
<feature type="chain" id="PRO_5041930852" evidence="2">
    <location>
        <begin position="19"/>
        <end position="301"/>
    </location>
</feature>
<dbReference type="PANTHER" id="PTHR22991:SF41">
    <property type="entry name" value="CUB DOMAIN-CONTAINING PROTEIN-RELATED"/>
    <property type="match status" value="1"/>
</dbReference>
<evidence type="ECO:0000313" key="5">
    <source>
        <dbReference type="WBParaSite" id="MBELARI_LOCUS8541"/>
    </source>
</evidence>
<dbReference type="CDD" id="cd00037">
    <property type="entry name" value="CLECT"/>
    <property type="match status" value="1"/>
</dbReference>
<dbReference type="Gene3D" id="3.10.100.10">
    <property type="entry name" value="Mannose-Binding Protein A, subunit A"/>
    <property type="match status" value="2"/>
</dbReference>
<evidence type="ECO:0000256" key="2">
    <source>
        <dbReference type="SAM" id="SignalP"/>
    </source>
</evidence>
<keyword evidence="1" id="KW-1015">Disulfide bond</keyword>
<dbReference type="WBParaSite" id="MBELARI_LOCUS8541">
    <property type="protein sequence ID" value="MBELARI_LOCUS8541"/>
    <property type="gene ID" value="MBELARI_LOCUS8541"/>
</dbReference>
<reference evidence="5" key="1">
    <citation type="submission" date="2024-02" db="UniProtKB">
        <authorList>
            <consortium name="WormBaseParasite"/>
        </authorList>
    </citation>
    <scope>IDENTIFICATION</scope>
</reference>